<sequence>MAPTQGPQARLEFGGPLGAAVLLLLLPATVFHLLLVVRSGPARLLGPPPYLPGLEELWSPRALLLLLAWIGLQAALYLLPARKVAEGQELKDKSRLRYPINGFQALVLSALLVGLGVSVGLPLGVIPEMLLPLAFAATLTTFIFSLLLYMKALIAPASALAPGGNSGNPIYDFFLGRELNPRICSFDFKYFCELRPGLIGWVLINLALLVQEAEQRGSPSLAMWLVNGFQLLYVGDALWNEEAILTTMDITHDGFGFMLAFGDLAWVPFTYSLQAQFLLYHPQPLGLPMALVICFINAAGYYIFRRANNQKNTFRKNPSDPSVAGELDLLGAMGEVGQQDFLGFPTLPIVLQALRPSLQPQGGSCWCLGGGVWSATPTTLETSSWLWPGPCPAGCLTCCPTSTSSTSPCCWCTGRPGMSSSAYRSMAGPGTSTAGVCLTASCPTSTEAAPPSSSGPTTRTPDPELCQAGMTSLREEVVWSKMKPEPRVETFSFLDKCLEPWRASLLFWGQYVYDWLVSSGEGKAEWWCVGPWLCWVRQQLPLRNEHCQHLGRAVTALFTIRVLDSAREFLNESPWGRWHGASPKPLQFPSEGCHFFSCHSMGPIGTGAV</sequence>
<dbReference type="PANTHER" id="PTHR21257">
    <property type="entry name" value="DELTA(14)-STEROL REDUCTASE"/>
    <property type="match status" value="1"/>
</dbReference>
<evidence type="ECO:0000256" key="6">
    <source>
        <dbReference type="ARBA" id="ARBA00022692"/>
    </source>
</evidence>
<feature type="transmembrane region" description="Helical" evidence="16">
    <location>
        <begin position="129"/>
        <end position="149"/>
    </location>
</feature>
<evidence type="ECO:0000256" key="1">
    <source>
        <dbReference type="ARBA" id="ARBA00004141"/>
    </source>
</evidence>
<dbReference type="InterPro" id="IPR001171">
    <property type="entry name" value="ERG24_DHCR-like"/>
</dbReference>
<reference evidence="17" key="1">
    <citation type="submission" date="2023-09" db="UniProtKB">
        <authorList>
            <consortium name="Ensembl"/>
        </authorList>
    </citation>
    <scope>IDENTIFICATION</scope>
</reference>
<keyword evidence="7 16" id="KW-0152">Cholesterol biosynthesis</keyword>
<keyword evidence="6 16" id="KW-0812">Transmembrane</keyword>
<dbReference type="UniPathway" id="UPA00063"/>
<keyword evidence="16" id="KW-0256">Endoplasmic reticulum</keyword>
<comment type="similarity">
    <text evidence="3 16">Belongs to the ERG4/ERG24 family.</text>
</comment>
<dbReference type="PROSITE" id="PS01017">
    <property type="entry name" value="STEROL_REDUCT_1"/>
    <property type="match status" value="1"/>
</dbReference>
<dbReference type="GO" id="GO:0006695">
    <property type="term" value="P:cholesterol biosynthetic process"/>
    <property type="evidence" value="ECO:0007669"/>
    <property type="project" value="UniProtKB-UniRule"/>
</dbReference>
<proteinExistence type="inferred from homology"/>
<dbReference type="InterPro" id="IPR018083">
    <property type="entry name" value="Sterol_reductase_CS"/>
</dbReference>
<comment type="subcellular location">
    <subcellularLocation>
        <location evidence="16">Endoplasmic reticulum membrane</location>
        <topology evidence="16">Multi-pass membrane protein</topology>
    </subcellularLocation>
    <subcellularLocation>
        <location evidence="1">Membrane</location>
        <topology evidence="1">Multi-pass membrane protein</topology>
    </subcellularLocation>
    <subcellularLocation>
        <location evidence="16">Microsome membrane</location>
        <topology evidence="16">Multi-pass membrane protein</topology>
    </subcellularLocation>
</comment>
<keyword evidence="12 16" id="KW-0443">Lipid metabolism</keyword>
<evidence type="ECO:0000256" key="16">
    <source>
        <dbReference type="RuleBase" id="RU369120"/>
    </source>
</evidence>
<keyword evidence="11 16" id="KW-0756">Sterol biosynthesis</keyword>
<keyword evidence="13 16" id="KW-0472">Membrane</keyword>
<keyword evidence="8 16" id="KW-0752">Steroid biosynthesis</keyword>
<keyword evidence="9 16" id="KW-1133">Transmembrane helix</keyword>
<accession>A0A8C0XMN9</accession>
<comment type="catalytic activity">
    <reaction evidence="16">
        <text>4,4-dimethyl-5alpha-cholesta-8,24-dien-3beta-ol + NADP(+) = 4,4-dimethyl-5alpha-cholesta-8,14,24-trien-3beta-ol + NADPH + H(+)</text>
        <dbReference type="Rhea" id="RHEA:18561"/>
        <dbReference type="ChEBI" id="CHEBI:15378"/>
        <dbReference type="ChEBI" id="CHEBI:17813"/>
        <dbReference type="ChEBI" id="CHEBI:18364"/>
        <dbReference type="ChEBI" id="CHEBI:57783"/>
        <dbReference type="ChEBI" id="CHEBI:58349"/>
        <dbReference type="EC" id="1.3.1.70"/>
    </reaction>
</comment>
<keyword evidence="5 16" id="KW-0153">Cholesterol metabolism</keyword>
<feature type="transmembrane region" description="Helical" evidence="16">
    <location>
        <begin position="255"/>
        <end position="273"/>
    </location>
</feature>
<feature type="transmembrane region" description="Helical" evidence="16">
    <location>
        <begin position="57"/>
        <end position="79"/>
    </location>
</feature>
<dbReference type="GO" id="GO:0050613">
    <property type="term" value="F:Delta14-sterol reductase activity"/>
    <property type="evidence" value="ECO:0007669"/>
    <property type="project" value="UniProtKB-UniRule"/>
</dbReference>
<evidence type="ECO:0000256" key="9">
    <source>
        <dbReference type="ARBA" id="ARBA00022989"/>
    </source>
</evidence>
<evidence type="ECO:0000256" key="14">
    <source>
        <dbReference type="ARBA" id="ARBA00023166"/>
    </source>
</evidence>
<keyword evidence="4 16" id="KW-0444">Lipid biosynthesis</keyword>
<evidence type="ECO:0000256" key="12">
    <source>
        <dbReference type="ARBA" id="ARBA00023098"/>
    </source>
</evidence>
<keyword evidence="14 16" id="KW-1207">Sterol metabolism</keyword>
<evidence type="ECO:0000313" key="17">
    <source>
        <dbReference type="Ensembl" id="ENSCCNP00000025573.1"/>
    </source>
</evidence>
<organism evidence="17">
    <name type="scientific">Castor canadensis</name>
    <name type="common">American beaver</name>
    <dbReference type="NCBI Taxonomy" id="51338"/>
    <lineage>
        <taxon>Eukaryota</taxon>
        <taxon>Metazoa</taxon>
        <taxon>Chordata</taxon>
        <taxon>Craniata</taxon>
        <taxon>Vertebrata</taxon>
        <taxon>Euteleostomi</taxon>
        <taxon>Mammalia</taxon>
        <taxon>Eutheria</taxon>
        <taxon>Euarchontoglires</taxon>
        <taxon>Glires</taxon>
        <taxon>Rodentia</taxon>
        <taxon>Castorimorpha</taxon>
        <taxon>Castoridae</taxon>
        <taxon>Castor</taxon>
    </lineage>
</organism>
<comment type="pathway">
    <text evidence="2 16">Steroid biosynthesis; cholesterol biosynthesis.</text>
</comment>
<keyword evidence="10 16" id="KW-0560">Oxidoreductase</keyword>
<feature type="transmembrane region" description="Helical" evidence="16">
    <location>
        <begin position="285"/>
        <end position="304"/>
    </location>
</feature>
<evidence type="ECO:0000256" key="3">
    <source>
        <dbReference type="ARBA" id="ARBA00005402"/>
    </source>
</evidence>
<comment type="caution">
    <text evidence="16">Lacks conserved residue(s) required for the propagation of feature annotation.</text>
</comment>
<evidence type="ECO:0000256" key="13">
    <source>
        <dbReference type="ARBA" id="ARBA00023136"/>
    </source>
</evidence>
<evidence type="ECO:0000256" key="4">
    <source>
        <dbReference type="ARBA" id="ARBA00022516"/>
    </source>
</evidence>
<comment type="function">
    <text evidence="16">Catalyzes the reduction of the C14-unsaturated bond of lanosterol, as part of the metabolic pathway leading to cholesterol biosynthesis.</text>
</comment>
<gene>
    <name evidence="17" type="primary">Tm7sf2</name>
</gene>
<dbReference type="AlphaFoldDB" id="A0A8C0XMN9"/>
<name>A0A8C0XMN9_CASCN</name>
<evidence type="ECO:0000256" key="2">
    <source>
        <dbReference type="ARBA" id="ARBA00004770"/>
    </source>
</evidence>
<dbReference type="PANTHER" id="PTHR21257:SF52">
    <property type="entry name" value="DELTA(14)-STEROL REDUCTASE TM7SF2"/>
    <property type="match status" value="1"/>
</dbReference>
<protein>
    <recommendedName>
        <fullName evidence="16">Delta(14)-sterol reductase TM7SF2</fullName>
        <shortName evidence="16">Delta-14-SR</shortName>
        <ecNumber evidence="16">1.3.1.70</ecNumber>
    </recommendedName>
    <alternativeName>
        <fullName evidence="16">3-beta-hydroxysterol Delta (14)-reductase</fullName>
    </alternativeName>
    <alternativeName>
        <fullName evidence="16">C-14 sterol reductase</fullName>
    </alternativeName>
    <alternativeName>
        <fullName evidence="16">Sterol C14-reductase</fullName>
    </alternativeName>
    <alternativeName>
        <fullName evidence="16">Transmembrane 7 superfamily member 2</fullName>
    </alternativeName>
</protein>
<keyword evidence="15 16" id="KW-0753">Steroid metabolism</keyword>
<feature type="transmembrane region" description="Helical" evidence="16">
    <location>
        <begin position="100"/>
        <end position="123"/>
    </location>
</feature>
<evidence type="ECO:0000256" key="8">
    <source>
        <dbReference type="ARBA" id="ARBA00022955"/>
    </source>
</evidence>
<feature type="transmembrane region" description="Helical" evidence="16">
    <location>
        <begin position="17"/>
        <end position="37"/>
    </location>
</feature>
<evidence type="ECO:0000256" key="10">
    <source>
        <dbReference type="ARBA" id="ARBA00023002"/>
    </source>
</evidence>
<evidence type="ECO:0000256" key="15">
    <source>
        <dbReference type="ARBA" id="ARBA00023221"/>
    </source>
</evidence>
<dbReference type="GO" id="GO:0005637">
    <property type="term" value="C:nuclear inner membrane"/>
    <property type="evidence" value="ECO:0007669"/>
    <property type="project" value="TreeGrafter"/>
</dbReference>
<evidence type="ECO:0000256" key="7">
    <source>
        <dbReference type="ARBA" id="ARBA00022778"/>
    </source>
</evidence>
<evidence type="ECO:0000256" key="11">
    <source>
        <dbReference type="ARBA" id="ARBA00023011"/>
    </source>
</evidence>
<dbReference type="GO" id="GO:0005789">
    <property type="term" value="C:endoplasmic reticulum membrane"/>
    <property type="evidence" value="ECO:0007669"/>
    <property type="project" value="UniProtKB-SubCell"/>
</dbReference>
<dbReference type="EC" id="1.3.1.70" evidence="16"/>
<dbReference type="Ensembl" id="ENSCCNT00000032509.1">
    <property type="protein sequence ID" value="ENSCCNP00000025573.1"/>
    <property type="gene ID" value="ENSCCNG00000024925.1"/>
</dbReference>
<evidence type="ECO:0000256" key="5">
    <source>
        <dbReference type="ARBA" id="ARBA00022548"/>
    </source>
</evidence>
<dbReference type="Pfam" id="PF01222">
    <property type="entry name" value="ERG4_ERG24"/>
    <property type="match status" value="1"/>
</dbReference>